<gene>
    <name evidence="2" type="ORF">GCK32_001277</name>
</gene>
<evidence type="ECO:0000313" key="2">
    <source>
        <dbReference type="EMBL" id="KAK5965620.1"/>
    </source>
</evidence>
<dbReference type="AlphaFoldDB" id="A0AAN8FAS3"/>
<reference evidence="2 3" key="1">
    <citation type="submission" date="2019-10" db="EMBL/GenBank/DDBJ databases">
        <title>Assembly and Annotation for the nematode Trichostrongylus colubriformis.</title>
        <authorList>
            <person name="Martin J."/>
        </authorList>
    </citation>
    <scope>NUCLEOTIDE SEQUENCE [LARGE SCALE GENOMIC DNA]</scope>
    <source>
        <strain evidence="2">G859</strain>
        <tissue evidence="2">Whole worm</tissue>
    </source>
</reference>
<accession>A0AAN8FAS3</accession>
<feature type="region of interest" description="Disordered" evidence="1">
    <location>
        <begin position="103"/>
        <end position="126"/>
    </location>
</feature>
<proteinExistence type="predicted"/>
<protein>
    <submittedName>
        <fullName evidence="2">Uncharacterized protein</fullName>
    </submittedName>
</protein>
<evidence type="ECO:0000313" key="3">
    <source>
        <dbReference type="Proteomes" id="UP001331761"/>
    </source>
</evidence>
<sequence>MTALPRTHFSLFFSFLTQGLSKMFSQNGKNCSRMLVLTAALCVLGAAATNYGQPAAAPPAPVPYGAPAPPMMYPPPPPPPPPMAYPLPFGNPWIDIISNPFFSPPPERRHHRRCRCRDDDRSWEHW</sequence>
<organism evidence="2 3">
    <name type="scientific">Trichostrongylus colubriformis</name>
    <name type="common">Black scour worm</name>
    <dbReference type="NCBI Taxonomy" id="6319"/>
    <lineage>
        <taxon>Eukaryota</taxon>
        <taxon>Metazoa</taxon>
        <taxon>Ecdysozoa</taxon>
        <taxon>Nematoda</taxon>
        <taxon>Chromadorea</taxon>
        <taxon>Rhabditida</taxon>
        <taxon>Rhabditina</taxon>
        <taxon>Rhabditomorpha</taxon>
        <taxon>Strongyloidea</taxon>
        <taxon>Trichostrongylidae</taxon>
        <taxon>Trichostrongylus</taxon>
    </lineage>
</organism>
<comment type="caution">
    <text evidence="2">The sequence shown here is derived from an EMBL/GenBank/DDBJ whole genome shotgun (WGS) entry which is preliminary data.</text>
</comment>
<dbReference type="EMBL" id="WIXE01024410">
    <property type="protein sequence ID" value="KAK5965620.1"/>
    <property type="molecule type" value="Genomic_DNA"/>
</dbReference>
<feature type="compositionally biased region" description="Basic and acidic residues" evidence="1">
    <location>
        <begin position="116"/>
        <end position="126"/>
    </location>
</feature>
<dbReference type="Proteomes" id="UP001331761">
    <property type="component" value="Unassembled WGS sequence"/>
</dbReference>
<evidence type="ECO:0000256" key="1">
    <source>
        <dbReference type="SAM" id="MobiDB-lite"/>
    </source>
</evidence>
<keyword evidence="3" id="KW-1185">Reference proteome</keyword>
<name>A0AAN8FAS3_TRICO</name>